<protein>
    <submittedName>
        <fullName evidence="1">Uncharacterized protein</fullName>
    </submittedName>
</protein>
<proteinExistence type="predicted"/>
<dbReference type="Proteomes" id="UP000323454">
    <property type="component" value="Unassembled WGS sequence"/>
</dbReference>
<accession>A0A5B2WL80</accession>
<organism evidence="1 2">
    <name type="scientific">Solihabitans fulvus</name>
    <dbReference type="NCBI Taxonomy" id="1892852"/>
    <lineage>
        <taxon>Bacteria</taxon>
        <taxon>Bacillati</taxon>
        <taxon>Actinomycetota</taxon>
        <taxon>Actinomycetes</taxon>
        <taxon>Pseudonocardiales</taxon>
        <taxon>Pseudonocardiaceae</taxon>
        <taxon>Solihabitans</taxon>
    </lineage>
</organism>
<keyword evidence="2" id="KW-1185">Reference proteome</keyword>
<dbReference type="AlphaFoldDB" id="A0A5B2WL80"/>
<reference evidence="1 2" key="1">
    <citation type="submission" date="2019-09" db="EMBL/GenBank/DDBJ databases">
        <title>Goodfellowia gen. nov., a new genus of the Pseudonocardineae related to Actinoalloteichus, containing Goodfellowia coeruleoviolacea gen. nov., comb. nov. gen. nov., comb. nov.</title>
        <authorList>
            <person name="Labeda D."/>
        </authorList>
    </citation>
    <scope>NUCLEOTIDE SEQUENCE [LARGE SCALE GENOMIC DNA]</scope>
    <source>
        <strain evidence="1 2">AN110305</strain>
    </source>
</reference>
<dbReference type="RefSeq" id="WP_149854778.1">
    <property type="nucleotide sequence ID" value="NZ_VUOB01000085.1"/>
</dbReference>
<sequence length="143" mass="15397">MSRRRRRLVAVLGAFAVLVGVLVAGRVLASDPIAYGVPVWPFANTLDGAENQQLDAVTAAIRAEARGAVGNVADVVRRHGVEVLSARIDRPADALASVLLELRFRLRDPGQDDRRDADTTRCRSLLVRGDPGLTMSSRALDCP</sequence>
<evidence type="ECO:0000313" key="1">
    <source>
        <dbReference type="EMBL" id="KAA2251239.1"/>
    </source>
</evidence>
<dbReference type="EMBL" id="VUOB01000085">
    <property type="protein sequence ID" value="KAA2251239.1"/>
    <property type="molecule type" value="Genomic_DNA"/>
</dbReference>
<name>A0A5B2WL80_9PSEU</name>
<dbReference type="OrthoDB" id="3692330at2"/>
<reference evidence="1 2" key="2">
    <citation type="submission" date="2019-09" db="EMBL/GenBank/DDBJ databases">
        <authorList>
            <person name="Jin C."/>
        </authorList>
    </citation>
    <scope>NUCLEOTIDE SEQUENCE [LARGE SCALE GENOMIC DNA]</scope>
    <source>
        <strain evidence="1 2">AN110305</strain>
    </source>
</reference>
<gene>
    <name evidence="1" type="ORF">F0L68_38115</name>
</gene>
<evidence type="ECO:0000313" key="2">
    <source>
        <dbReference type="Proteomes" id="UP000323454"/>
    </source>
</evidence>
<comment type="caution">
    <text evidence="1">The sequence shown here is derived from an EMBL/GenBank/DDBJ whole genome shotgun (WGS) entry which is preliminary data.</text>
</comment>